<feature type="region of interest" description="Disordered" evidence="5">
    <location>
        <begin position="306"/>
        <end position="328"/>
    </location>
</feature>
<feature type="region of interest" description="Disordered" evidence="5">
    <location>
        <begin position="79"/>
        <end position="121"/>
    </location>
</feature>
<keyword evidence="3 4" id="KW-0804">Transcription</keyword>
<accession>A0AAW1M1G5</accession>
<dbReference type="InterPro" id="IPR039605">
    <property type="entry name" value="AHL"/>
</dbReference>
<keyword evidence="4" id="KW-0539">Nucleus</keyword>
<evidence type="ECO:0000256" key="2">
    <source>
        <dbReference type="ARBA" id="ARBA00023125"/>
    </source>
</evidence>
<dbReference type="SUPFAM" id="SSF117856">
    <property type="entry name" value="AF0104/ALDC/Ptd012-like"/>
    <property type="match status" value="1"/>
</dbReference>
<dbReference type="PANTHER" id="PTHR31500">
    <property type="entry name" value="AT-HOOK MOTIF NUCLEAR-LOCALIZED PROTEIN 9"/>
    <property type="match status" value="1"/>
</dbReference>
<dbReference type="EMBL" id="JBDFQZ010000003">
    <property type="protein sequence ID" value="KAK9742825.1"/>
    <property type="molecule type" value="Genomic_DNA"/>
</dbReference>
<comment type="caution">
    <text evidence="7">The sequence shown here is derived from an EMBL/GenBank/DDBJ whole genome shotgun (WGS) entry which is preliminary data.</text>
</comment>
<name>A0AAW1M1G5_SAPOF</name>
<feature type="region of interest" description="Disordered" evidence="5">
    <location>
        <begin position="264"/>
        <end position="283"/>
    </location>
</feature>
<dbReference type="GO" id="GO:0003680">
    <property type="term" value="F:minor groove of adenine-thymine-rich DNA binding"/>
    <property type="evidence" value="ECO:0007669"/>
    <property type="project" value="UniProtKB-UniRule"/>
</dbReference>
<gene>
    <name evidence="7" type="ORF">RND81_03G199700</name>
</gene>
<feature type="compositionally biased region" description="Polar residues" evidence="5">
    <location>
        <begin position="274"/>
        <end position="283"/>
    </location>
</feature>
<dbReference type="PANTHER" id="PTHR31500:SF96">
    <property type="entry name" value="AT-HOOK MOTIF NUCLEAR-LOCALIZED PROTEIN 7"/>
    <property type="match status" value="1"/>
</dbReference>
<dbReference type="CDD" id="cd11378">
    <property type="entry name" value="DUF296"/>
    <property type="match status" value="1"/>
</dbReference>
<dbReference type="AlphaFoldDB" id="A0AAW1M1G5"/>
<feature type="domain" description="PPC" evidence="6">
    <location>
        <begin position="138"/>
        <end position="279"/>
    </location>
</feature>
<evidence type="ECO:0000256" key="4">
    <source>
        <dbReference type="RuleBase" id="RU367031"/>
    </source>
</evidence>
<evidence type="ECO:0000256" key="3">
    <source>
        <dbReference type="ARBA" id="ARBA00023163"/>
    </source>
</evidence>
<comment type="domain">
    <text evidence="4">The PPC domain mediates interactions between AHL proteins.</text>
</comment>
<protein>
    <recommendedName>
        <fullName evidence="4">AT-hook motif nuclear-localized protein</fullName>
    </recommendedName>
</protein>
<comment type="subcellular location">
    <subcellularLocation>
        <location evidence="4">Nucleus</location>
    </subcellularLocation>
</comment>
<evidence type="ECO:0000259" key="6">
    <source>
        <dbReference type="PROSITE" id="PS51742"/>
    </source>
</evidence>
<dbReference type="Gene3D" id="3.30.1330.80">
    <property type="entry name" value="Hypothetical protein, similar to alpha- acetolactate decarboxylase, domain 2"/>
    <property type="match status" value="1"/>
</dbReference>
<evidence type="ECO:0000313" key="7">
    <source>
        <dbReference type="EMBL" id="KAK9742825.1"/>
    </source>
</evidence>
<dbReference type="InterPro" id="IPR005175">
    <property type="entry name" value="PPC_dom"/>
</dbReference>
<dbReference type="PROSITE" id="PS51742">
    <property type="entry name" value="PPC"/>
    <property type="match status" value="1"/>
</dbReference>
<keyword evidence="8" id="KW-1185">Reference proteome</keyword>
<evidence type="ECO:0000256" key="1">
    <source>
        <dbReference type="ARBA" id="ARBA00023015"/>
    </source>
</evidence>
<sequence length="366" mass="37929">MCMDSKENTALGVTVVGAEGPSNYHVAQRSEAAPTQTELALPCATVTPVTLGMTESMERKKRGRPRKYGPDGSVQRLYSPMPVSASAPPAVGGYASGKRGRGRGGGGGRGRSAASEAKQGQSFPMVTVAGDQFGHSDGANFTPHVITVNVGEDVTAKIISFCQQGPRAICILAANGIVSNAILRQSDSSGGTLTYEGRFEIVNLSGSFSPTEREGTIYRAGGLSVSLSSPNGQVVGGCVAGLLIAASPIQIIVGSFLPIMPQEAKPKKPKAQQTSSTPTPFTITALPTSTNVDKESCNGQGHVNSAAPIPTFTSPASFHRESWPNTHSIQGSRTLMTDINISLPVGSNGANPLIHGIVRSKPMTTI</sequence>
<proteinExistence type="predicted"/>
<evidence type="ECO:0000256" key="5">
    <source>
        <dbReference type="SAM" id="MobiDB-lite"/>
    </source>
</evidence>
<dbReference type="Proteomes" id="UP001443914">
    <property type="component" value="Unassembled WGS sequence"/>
</dbReference>
<feature type="compositionally biased region" description="Low complexity" evidence="5">
    <location>
        <begin position="79"/>
        <end position="97"/>
    </location>
</feature>
<comment type="function">
    <text evidence="4">Transcription factor that specifically binds AT-rich DNA sequences related to the nuclear matrix attachment regions (MARs).</text>
</comment>
<keyword evidence="2 4" id="KW-0238">DNA-binding</keyword>
<organism evidence="7 8">
    <name type="scientific">Saponaria officinalis</name>
    <name type="common">Common soapwort</name>
    <name type="synonym">Lychnis saponaria</name>
    <dbReference type="NCBI Taxonomy" id="3572"/>
    <lineage>
        <taxon>Eukaryota</taxon>
        <taxon>Viridiplantae</taxon>
        <taxon>Streptophyta</taxon>
        <taxon>Embryophyta</taxon>
        <taxon>Tracheophyta</taxon>
        <taxon>Spermatophyta</taxon>
        <taxon>Magnoliopsida</taxon>
        <taxon>eudicotyledons</taxon>
        <taxon>Gunneridae</taxon>
        <taxon>Pentapetalae</taxon>
        <taxon>Caryophyllales</taxon>
        <taxon>Caryophyllaceae</taxon>
        <taxon>Caryophylleae</taxon>
        <taxon>Saponaria</taxon>
    </lineage>
</organism>
<evidence type="ECO:0000313" key="8">
    <source>
        <dbReference type="Proteomes" id="UP001443914"/>
    </source>
</evidence>
<dbReference type="Pfam" id="PF03479">
    <property type="entry name" value="PCC"/>
    <property type="match status" value="1"/>
</dbReference>
<dbReference type="GO" id="GO:0005634">
    <property type="term" value="C:nucleus"/>
    <property type="evidence" value="ECO:0007669"/>
    <property type="project" value="UniProtKB-SubCell"/>
</dbReference>
<reference evidence="7" key="1">
    <citation type="submission" date="2024-03" db="EMBL/GenBank/DDBJ databases">
        <title>WGS assembly of Saponaria officinalis var. Norfolk2.</title>
        <authorList>
            <person name="Jenkins J."/>
            <person name="Shu S."/>
            <person name="Grimwood J."/>
            <person name="Barry K."/>
            <person name="Goodstein D."/>
            <person name="Schmutz J."/>
            <person name="Leebens-Mack J."/>
            <person name="Osbourn A."/>
        </authorList>
    </citation>
    <scope>NUCLEOTIDE SEQUENCE [LARGE SCALE GENOMIC DNA]</scope>
    <source>
        <strain evidence="7">JIC</strain>
    </source>
</reference>
<keyword evidence="1 4" id="KW-0805">Transcription regulation</keyword>